<keyword evidence="8" id="KW-1185">Reference proteome</keyword>
<comment type="subcellular location">
    <subcellularLocation>
        <location evidence="1">Nucleus</location>
    </subcellularLocation>
</comment>
<dbReference type="InterPro" id="IPR013524">
    <property type="entry name" value="Runt_dom"/>
</dbReference>
<dbReference type="GO" id="GO:0000981">
    <property type="term" value="F:DNA-binding transcription factor activity, RNA polymerase II-specific"/>
    <property type="evidence" value="ECO:0007669"/>
    <property type="project" value="TreeGrafter"/>
</dbReference>
<feature type="compositionally biased region" description="Polar residues" evidence="5">
    <location>
        <begin position="132"/>
        <end position="143"/>
    </location>
</feature>
<dbReference type="EMBL" id="JASPKZ010010670">
    <property type="protein sequence ID" value="KAJ9573921.1"/>
    <property type="molecule type" value="Genomic_DNA"/>
</dbReference>
<evidence type="ECO:0000256" key="1">
    <source>
        <dbReference type="ARBA" id="ARBA00004123"/>
    </source>
</evidence>
<keyword evidence="4" id="KW-0539">Nucleus</keyword>
<evidence type="ECO:0000256" key="5">
    <source>
        <dbReference type="SAM" id="MobiDB-lite"/>
    </source>
</evidence>
<dbReference type="SUPFAM" id="SSF49417">
    <property type="entry name" value="p53-like transcription factors"/>
    <property type="match status" value="1"/>
</dbReference>
<organism evidence="7 8">
    <name type="scientific">Diploptera punctata</name>
    <name type="common">Pacific beetle cockroach</name>
    <dbReference type="NCBI Taxonomy" id="6984"/>
    <lineage>
        <taxon>Eukaryota</taxon>
        <taxon>Metazoa</taxon>
        <taxon>Ecdysozoa</taxon>
        <taxon>Arthropoda</taxon>
        <taxon>Hexapoda</taxon>
        <taxon>Insecta</taxon>
        <taxon>Pterygota</taxon>
        <taxon>Neoptera</taxon>
        <taxon>Polyneoptera</taxon>
        <taxon>Dictyoptera</taxon>
        <taxon>Blattodea</taxon>
        <taxon>Blaberoidea</taxon>
        <taxon>Blaberidae</taxon>
        <taxon>Diplopterinae</taxon>
        <taxon>Diploptera</taxon>
    </lineage>
</organism>
<evidence type="ECO:0000313" key="8">
    <source>
        <dbReference type="Proteomes" id="UP001233999"/>
    </source>
</evidence>
<dbReference type="InterPro" id="IPR000040">
    <property type="entry name" value="AML1_Runt"/>
</dbReference>
<dbReference type="Proteomes" id="UP001233999">
    <property type="component" value="Unassembled WGS sequence"/>
</dbReference>
<feature type="non-terminal residue" evidence="7">
    <location>
        <position position="316"/>
    </location>
</feature>
<dbReference type="PANTHER" id="PTHR11950:SF31">
    <property type="entry name" value="SEGMENTATION PROTEIN RUNT"/>
    <property type="match status" value="1"/>
</dbReference>
<proteinExistence type="predicted"/>
<accession>A0AAD7Z4V1</accession>
<feature type="region of interest" description="Disordered" evidence="5">
    <location>
        <begin position="123"/>
        <end position="262"/>
    </location>
</feature>
<dbReference type="GO" id="GO:0005634">
    <property type="term" value="C:nucleus"/>
    <property type="evidence" value="ECO:0007669"/>
    <property type="project" value="UniProtKB-SubCell"/>
</dbReference>
<feature type="non-terminal residue" evidence="7">
    <location>
        <position position="1"/>
    </location>
</feature>
<gene>
    <name evidence="7" type="ORF">L9F63_008694</name>
</gene>
<evidence type="ECO:0000256" key="3">
    <source>
        <dbReference type="ARBA" id="ARBA00023163"/>
    </source>
</evidence>
<dbReference type="Pfam" id="PF00853">
    <property type="entry name" value="Runt"/>
    <property type="match status" value="1"/>
</dbReference>
<dbReference type="GO" id="GO:0005524">
    <property type="term" value="F:ATP binding"/>
    <property type="evidence" value="ECO:0007669"/>
    <property type="project" value="InterPro"/>
</dbReference>
<feature type="region of interest" description="Disordered" evidence="5">
    <location>
        <begin position="293"/>
        <end position="316"/>
    </location>
</feature>
<dbReference type="Gene3D" id="2.60.40.720">
    <property type="match status" value="1"/>
</dbReference>
<dbReference type="InterPro" id="IPR008967">
    <property type="entry name" value="p53-like_TF_DNA-bd_sf"/>
</dbReference>
<evidence type="ECO:0000313" key="7">
    <source>
        <dbReference type="EMBL" id="KAJ9573921.1"/>
    </source>
</evidence>
<reference evidence="7" key="1">
    <citation type="journal article" date="2023" name="IScience">
        <title>Live-bearing cockroach genome reveals convergent evolutionary mechanisms linked to viviparity in insects and beyond.</title>
        <authorList>
            <person name="Fouks B."/>
            <person name="Harrison M.C."/>
            <person name="Mikhailova A.A."/>
            <person name="Marchal E."/>
            <person name="English S."/>
            <person name="Carruthers M."/>
            <person name="Jennings E.C."/>
            <person name="Chiamaka E.L."/>
            <person name="Frigard R.A."/>
            <person name="Pippel M."/>
            <person name="Attardo G.M."/>
            <person name="Benoit J.B."/>
            <person name="Bornberg-Bauer E."/>
            <person name="Tobe S.S."/>
        </authorList>
    </citation>
    <scope>NUCLEOTIDE SEQUENCE</scope>
    <source>
        <strain evidence="7">Stay&amp;Tobe</strain>
    </source>
</reference>
<dbReference type="InterPro" id="IPR012346">
    <property type="entry name" value="p53/RUNT-type_TF_DNA-bd_sf"/>
</dbReference>
<dbReference type="GO" id="GO:0000978">
    <property type="term" value="F:RNA polymerase II cis-regulatory region sequence-specific DNA binding"/>
    <property type="evidence" value="ECO:0007669"/>
    <property type="project" value="TreeGrafter"/>
</dbReference>
<evidence type="ECO:0000259" key="6">
    <source>
        <dbReference type="PROSITE" id="PS51062"/>
    </source>
</evidence>
<keyword evidence="3" id="KW-0804">Transcription</keyword>
<dbReference type="AlphaFoldDB" id="A0AAD7Z4V1"/>
<sequence>KSFTLTIIVSSSPPQMATYSKAIKVTVDGPREPRSKTRHHQPFHPFHFGPRPFHFGPSLDPGQRVPDPLVGSLPFKLTGIAHHLGMAGAEPPWGAFGRGPGGYPHHYLPPHCGGPPGLHAPHFPHHMLALTNPDQPLTSPTRLSSVSEPQSRSSSDTTLGPISISVASHSGSSTGSSQPPAGAARSPATERTGLLTTAPRPSTPREDTATPPPAPSSSSSASPLEPGATSPPIRLTATAHPHPQFHPLLHHHHHHPGGQPSAYFSSAAAAAAAASLFLNTPLLPPTSQWLYSQLYGSGRSPLPEVEDDAPEELVAN</sequence>
<comment type="caution">
    <text evidence="7">The sequence shown here is derived from an EMBL/GenBank/DDBJ whole genome shotgun (WGS) entry which is preliminary data.</text>
</comment>
<dbReference type="PANTHER" id="PTHR11950">
    <property type="entry name" value="RUNT RELATED"/>
    <property type="match status" value="1"/>
</dbReference>
<name>A0AAD7Z4V1_DIPPU</name>
<feature type="compositionally biased region" description="Low complexity" evidence="5">
    <location>
        <begin position="144"/>
        <end position="184"/>
    </location>
</feature>
<feature type="domain" description="Runt" evidence="6">
    <location>
        <begin position="1"/>
        <end position="35"/>
    </location>
</feature>
<protein>
    <recommendedName>
        <fullName evidence="6">Runt domain-containing protein</fullName>
    </recommendedName>
</protein>
<feature type="compositionally biased region" description="Acidic residues" evidence="5">
    <location>
        <begin position="304"/>
        <end position="316"/>
    </location>
</feature>
<evidence type="ECO:0000256" key="2">
    <source>
        <dbReference type="ARBA" id="ARBA00023015"/>
    </source>
</evidence>
<evidence type="ECO:0000256" key="4">
    <source>
        <dbReference type="ARBA" id="ARBA00023242"/>
    </source>
</evidence>
<dbReference type="PROSITE" id="PS51062">
    <property type="entry name" value="RUNT"/>
    <property type="match status" value="1"/>
</dbReference>
<dbReference type="PRINTS" id="PR00967">
    <property type="entry name" value="ONCOGENEAML1"/>
</dbReference>
<keyword evidence="2" id="KW-0805">Transcription regulation</keyword>
<reference evidence="7" key="2">
    <citation type="submission" date="2023-05" db="EMBL/GenBank/DDBJ databases">
        <authorList>
            <person name="Fouks B."/>
        </authorList>
    </citation>
    <scope>NUCLEOTIDE SEQUENCE</scope>
    <source>
        <strain evidence="7">Stay&amp;Tobe</strain>
        <tissue evidence="7">Testes</tissue>
    </source>
</reference>